<dbReference type="Proteomes" id="UP000007798">
    <property type="component" value="Unassembled WGS sequence"/>
</dbReference>
<sequence length="981" mass="112161">MEKKFCSLEQKATEGLQAFDEGIQSVDPRGRTPGHLEVKKDDRQNRRGTELEKKVAETNLAVVLSPTSLRRQEQGGVSHKGVFGDVASNYFKLAQSIECRQCLPRSGGSRASGGGGGCDEGGEQALTRHSQGENQLNTSIGLVDLYRLRLQYEKLGIPLTALELFSMARYERPRDLNMGIEDKLPPQSQLPSPLPAVQEEQQQEPEDAMEQRRLPGGYRRANGLECIEISSTPLSKVQKEMYSCGQELYEQQVPRDGSHYSTNQYYDAEQKMKYNSNEDRQMQLSTVQKEAPIEQPVRKYQRRFQPSYDMYETKLTQDAFQSGPSMSQKQYIYKTEQDCQIPMQSEPMMDYRYRQTAHTNRPMHGQYEPCVQDGRYDICYSPPPPLALQLRRPRREGLRPEILQHIKDVDRKMLPQPPPRSFDLRRGKIECNLAERLQQQQQQEQEQQKLKQSILSSAAVQQDQHQDMQQKFKKQRPQADDSAALIKGDLQTWLPHSQQNQLAGSDNEEEEQVAEVKREVIAVPPQPVSSSSFDSPFNLQPDRLNALLNARPRKSCLKNSMNKHDPTEELTNENHDYEADHETQSDDDTSSDSTADGNPLTEKSSTDTLTNVWYRLDETQKQQKKKQKAAMKRGKAAALPAPRLTGGMYSDVDKLKFKPIDKLEAGSPGSPILDEEDSHLASERMAYFARKSAKLTRKERAQDIELRMGQLRLLQATSDRKYRRILKANGFLEWQQLSAVAIDSMRYCCPLAHNGVTPCPLLLNESLLEHFIKSHLDVPGLELCEIFERDRLLIIFNPFTFELGKNFCMSAIVYGGFRDSPYSLPLMRFMPIYNVNLSDTHGKYACHLPLFLLICRTRLSAIDDDPPITTTMRTRHMGRQPVDEDVLALWVVSMELPQPIHVTISLFNRRLDVTRSAIMKVRALKESQNCADFMRTSENYMRLTEQDMQILTNNNKESIYMELSVREYGATVRAEVVSALK</sequence>
<feature type="region of interest" description="Disordered" evidence="1">
    <location>
        <begin position="105"/>
        <end position="132"/>
    </location>
</feature>
<reference evidence="3 4" key="1">
    <citation type="journal article" date="2007" name="Nature">
        <title>Evolution of genes and genomes on the Drosophila phylogeny.</title>
        <authorList>
            <consortium name="Drosophila 12 Genomes Consortium"/>
            <person name="Clark A.G."/>
            <person name="Eisen M.B."/>
            <person name="Smith D.R."/>
            <person name="Bergman C.M."/>
            <person name="Oliver B."/>
            <person name="Markow T.A."/>
            <person name="Kaufman T.C."/>
            <person name="Kellis M."/>
            <person name="Gelbart W."/>
            <person name="Iyer V.N."/>
            <person name="Pollard D.A."/>
            <person name="Sackton T.B."/>
            <person name="Larracuente A.M."/>
            <person name="Singh N.D."/>
            <person name="Abad J.P."/>
            <person name="Abt D.N."/>
            <person name="Adryan B."/>
            <person name="Aguade M."/>
            <person name="Akashi H."/>
            <person name="Anderson W.W."/>
            <person name="Aquadro C.F."/>
            <person name="Ardell D.H."/>
            <person name="Arguello R."/>
            <person name="Artieri C.G."/>
            <person name="Barbash D.A."/>
            <person name="Barker D."/>
            <person name="Barsanti P."/>
            <person name="Batterham P."/>
            <person name="Batzoglou S."/>
            <person name="Begun D."/>
            <person name="Bhutkar A."/>
            <person name="Blanco E."/>
            <person name="Bosak S.A."/>
            <person name="Bradley R.K."/>
            <person name="Brand A.D."/>
            <person name="Brent M.R."/>
            <person name="Brooks A.N."/>
            <person name="Brown R.H."/>
            <person name="Butlin R.K."/>
            <person name="Caggese C."/>
            <person name="Calvi B.R."/>
            <person name="Bernardo de Carvalho A."/>
            <person name="Caspi A."/>
            <person name="Castrezana S."/>
            <person name="Celniker S.E."/>
            <person name="Chang J.L."/>
            <person name="Chapple C."/>
            <person name="Chatterji S."/>
            <person name="Chinwalla A."/>
            <person name="Civetta A."/>
            <person name="Clifton S.W."/>
            <person name="Comeron J.M."/>
            <person name="Costello J.C."/>
            <person name="Coyne J.A."/>
            <person name="Daub J."/>
            <person name="David R.G."/>
            <person name="Delcher A.L."/>
            <person name="Delehaunty K."/>
            <person name="Do C.B."/>
            <person name="Ebling H."/>
            <person name="Edwards K."/>
            <person name="Eickbush T."/>
            <person name="Evans J.D."/>
            <person name="Filipski A."/>
            <person name="Findeiss S."/>
            <person name="Freyhult E."/>
            <person name="Fulton L."/>
            <person name="Fulton R."/>
            <person name="Garcia A.C."/>
            <person name="Gardiner A."/>
            <person name="Garfield D.A."/>
            <person name="Garvin B.E."/>
            <person name="Gibson G."/>
            <person name="Gilbert D."/>
            <person name="Gnerre S."/>
            <person name="Godfrey J."/>
            <person name="Good R."/>
            <person name="Gotea V."/>
            <person name="Gravely B."/>
            <person name="Greenberg A.J."/>
            <person name="Griffiths-Jones S."/>
            <person name="Gross S."/>
            <person name="Guigo R."/>
            <person name="Gustafson E.A."/>
            <person name="Haerty W."/>
            <person name="Hahn M.W."/>
            <person name="Halligan D.L."/>
            <person name="Halpern A.L."/>
            <person name="Halter G.M."/>
            <person name="Han M.V."/>
            <person name="Heger A."/>
            <person name="Hillier L."/>
            <person name="Hinrichs A.S."/>
            <person name="Holmes I."/>
            <person name="Hoskins R.A."/>
            <person name="Hubisz M.J."/>
            <person name="Hultmark D."/>
            <person name="Huntley M.A."/>
            <person name="Jaffe D.B."/>
            <person name="Jagadeeshan S."/>
            <person name="Jeck W.R."/>
            <person name="Johnson J."/>
            <person name="Jones C.D."/>
            <person name="Jordan W.C."/>
            <person name="Karpen G.H."/>
            <person name="Kataoka E."/>
            <person name="Keightley P.D."/>
            <person name="Kheradpour P."/>
            <person name="Kirkness E.F."/>
            <person name="Koerich L.B."/>
            <person name="Kristiansen K."/>
            <person name="Kudrna D."/>
            <person name="Kulathinal R.J."/>
            <person name="Kumar S."/>
            <person name="Kwok R."/>
            <person name="Lander E."/>
            <person name="Langley C.H."/>
            <person name="Lapoint R."/>
            <person name="Lazzaro B.P."/>
            <person name="Lee S.J."/>
            <person name="Levesque L."/>
            <person name="Li R."/>
            <person name="Lin C.F."/>
            <person name="Lin M.F."/>
            <person name="Lindblad-Toh K."/>
            <person name="Llopart A."/>
            <person name="Long M."/>
            <person name="Low L."/>
            <person name="Lozovsky E."/>
            <person name="Lu J."/>
            <person name="Luo M."/>
            <person name="Machado C.A."/>
            <person name="Makalowski W."/>
            <person name="Marzo M."/>
            <person name="Matsuda M."/>
            <person name="Matzkin L."/>
            <person name="McAllister B."/>
            <person name="McBride C.S."/>
            <person name="McKernan B."/>
            <person name="McKernan K."/>
            <person name="Mendez-Lago M."/>
            <person name="Minx P."/>
            <person name="Mollenhauer M.U."/>
            <person name="Montooth K."/>
            <person name="Mount S.M."/>
            <person name="Mu X."/>
            <person name="Myers E."/>
            <person name="Negre B."/>
            <person name="Newfeld S."/>
            <person name="Nielsen R."/>
            <person name="Noor M.A."/>
            <person name="O'Grady P."/>
            <person name="Pachter L."/>
            <person name="Papaceit M."/>
            <person name="Parisi M.J."/>
            <person name="Parisi M."/>
            <person name="Parts L."/>
            <person name="Pedersen J.S."/>
            <person name="Pesole G."/>
            <person name="Phillippy A.M."/>
            <person name="Ponting C.P."/>
            <person name="Pop M."/>
            <person name="Porcelli D."/>
            <person name="Powell J.R."/>
            <person name="Prohaska S."/>
            <person name="Pruitt K."/>
            <person name="Puig M."/>
            <person name="Quesneville H."/>
            <person name="Ram K.R."/>
            <person name="Rand D."/>
            <person name="Rasmussen M.D."/>
            <person name="Reed L.K."/>
            <person name="Reenan R."/>
            <person name="Reily A."/>
            <person name="Remington K.A."/>
            <person name="Rieger T.T."/>
            <person name="Ritchie M.G."/>
            <person name="Robin C."/>
            <person name="Rogers Y.H."/>
            <person name="Rohde C."/>
            <person name="Rozas J."/>
            <person name="Rubenfield M.J."/>
            <person name="Ruiz A."/>
            <person name="Russo S."/>
            <person name="Salzberg S.L."/>
            <person name="Sanchez-Gracia A."/>
            <person name="Saranga D.J."/>
            <person name="Sato H."/>
            <person name="Schaeffer S.W."/>
            <person name="Schatz M.C."/>
            <person name="Schlenke T."/>
            <person name="Schwartz R."/>
            <person name="Segarra C."/>
            <person name="Singh R.S."/>
            <person name="Sirot L."/>
            <person name="Sirota M."/>
            <person name="Sisneros N.B."/>
            <person name="Smith C.D."/>
            <person name="Smith T.F."/>
            <person name="Spieth J."/>
            <person name="Stage D.E."/>
            <person name="Stark A."/>
            <person name="Stephan W."/>
            <person name="Strausberg R.L."/>
            <person name="Strempel S."/>
            <person name="Sturgill D."/>
            <person name="Sutton G."/>
            <person name="Sutton G.G."/>
            <person name="Tao W."/>
            <person name="Teichmann S."/>
            <person name="Tobari Y.N."/>
            <person name="Tomimura Y."/>
            <person name="Tsolas J.M."/>
            <person name="Valente V.L."/>
            <person name="Venter E."/>
            <person name="Venter J.C."/>
            <person name="Vicario S."/>
            <person name="Vieira F.G."/>
            <person name="Vilella A.J."/>
            <person name="Villasante A."/>
            <person name="Walenz B."/>
            <person name="Wang J."/>
            <person name="Wasserman M."/>
            <person name="Watts T."/>
            <person name="Wilson D."/>
            <person name="Wilson R.K."/>
            <person name="Wing R.A."/>
            <person name="Wolfner M.F."/>
            <person name="Wong A."/>
            <person name="Wong G.K."/>
            <person name="Wu C.I."/>
            <person name="Wu G."/>
            <person name="Yamamoto D."/>
            <person name="Yang H.P."/>
            <person name="Yang S.P."/>
            <person name="Yorke J.A."/>
            <person name="Yoshida K."/>
            <person name="Zdobnov E."/>
            <person name="Zhang P."/>
            <person name="Zhang Y."/>
            <person name="Zimin A.V."/>
            <person name="Baldwin J."/>
            <person name="Abdouelleil A."/>
            <person name="Abdulkadir J."/>
            <person name="Abebe A."/>
            <person name="Abera B."/>
            <person name="Abreu J."/>
            <person name="Acer S.C."/>
            <person name="Aftuck L."/>
            <person name="Alexander A."/>
            <person name="An P."/>
            <person name="Anderson E."/>
            <person name="Anderson S."/>
            <person name="Arachi H."/>
            <person name="Azer M."/>
            <person name="Bachantsang P."/>
            <person name="Barry A."/>
            <person name="Bayul T."/>
            <person name="Berlin A."/>
            <person name="Bessette D."/>
            <person name="Bloom T."/>
            <person name="Blye J."/>
            <person name="Boguslavskiy L."/>
            <person name="Bonnet C."/>
            <person name="Boukhgalter B."/>
            <person name="Bourzgui I."/>
            <person name="Brown A."/>
            <person name="Cahill P."/>
            <person name="Channer S."/>
            <person name="Cheshatsang Y."/>
            <person name="Chuda L."/>
            <person name="Citroen M."/>
            <person name="Collymore A."/>
            <person name="Cooke P."/>
            <person name="Costello M."/>
            <person name="D'Aco K."/>
            <person name="Daza R."/>
            <person name="De Haan G."/>
            <person name="DeGray S."/>
            <person name="DeMaso C."/>
            <person name="Dhargay N."/>
            <person name="Dooley K."/>
            <person name="Dooley E."/>
            <person name="Doricent M."/>
            <person name="Dorje P."/>
            <person name="Dorjee K."/>
            <person name="Dupes A."/>
            <person name="Elong R."/>
            <person name="Falk J."/>
            <person name="Farina A."/>
            <person name="Faro S."/>
            <person name="Ferguson D."/>
            <person name="Fisher S."/>
            <person name="Foley C.D."/>
            <person name="Franke A."/>
            <person name="Friedrich D."/>
            <person name="Gadbois L."/>
            <person name="Gearin G."/>
            <person name="Gearin C.R."/>
            <person name="Giannoukos G."/>
            <person name="Goode T."/>
            <person name="Graham J."/>
            <person name="Grandbois E."/>
            <person name="Grewal S."/>
            <person name="Gyaltsen K."/>
            <person name="Hafez N."/>
            <person name="Hagos B."/>
            <person name="Hall J."/>
            <person name="Henson C."/>
            <person name="Hollinger A."/>
            <person name="Honan T."/>
            <person name="Huard M.D."/>
            <person name="Hughes L."/>
            <person name="Hurhula B."/>
            <person name="Husby M.E."/>
            <person name="Kamat A."/>
            <person name="Kanga B."/>
            <person name="Kashin S."/>
            <person name="Khazanovich D."/>
            <person name="Kisner P."/>
            <person name="Lance K."/>
            <person name="Lara M."/>
            <person name="Lee W."/>
            <person name="Lennon N."/>
            <person name="Letendre F."/>
            <person name="LeVine R."/>
            <person name="Lipovsky A."/>
            <person name="Liu X."/>
            <person name="Liu J."/>
            <person name="Liu S."/>
            <person name="Lokyitsang T."/>
            <person name="Lokyitsang Y."/>
            <person name="Lubonja R."/>
            <person name="Lui A."/>
            <person name="MacDonald P."/>
            <person name="Magnisalis V."/>
            <person name="Maru K."/>
            <person name="Matthews C."/>
            <person name="McCusker W."/>
            <person name="McDonough S."/>
            <person name="Mehta T."/>
            <person name="Meldrim J."/>
            <person name="Meneus L."/>
            <person name="Mihai O."/>
            <person name="Mihalev A."/>
            <person name="Mihova T."/>
            <person name="Mittelman R."/>
            <person name="Mlenga V."/>
            <person name="Montmayeur A."/>
            <person name="Mulrain L."/>
            <person name="Navidi A."/>
            <person name="Naylor J."/>
            <person name="Negash T."/>
            <person name="Nguyen T."/>
            <person name="Nguyen N."/>
            <person name="Nicol R."/>
            <person name="Norbu C."/>
            <person name="Norbu N."/>
            <person name="Novod N."/>
            <person name="O'Neill B."/>
            <person name="Osman S."/>
            <person name="Markiewicz E."/>
            <person name="Oyono O.L."/>
            <person name="Patti C."/>
            <person name="Phunkhang P."/>
            <person name="Pierre F."/>
            <person name="Priest M."/>
            <person name="Raghuraman S."/>
            <person name="Rege F."/>
            <person name="Reyes R."/>
            <person name="Rise C."/>
            <person name="Rogov P."/>
            <person name="Ross K."/>
            <person name="Ryan E."/>
            <person name="Settipalli S."/>
            <person name="Shea T."/>
            <person name="Sherpa N."/>
            <person name="Shi L."/>
            <person name="Shih D."/>
            <person name="Sparrow T."/>
            <person name="Spaulding J."/>
            <person name="Stalker J."/>
            <person name="Stange-Thomann N."/>
            <person name="Stavropoulos S."/>
            <person name="Stone C."/>
            <person name="Strader C."/>
            <person name="Tesfaye S."/>
            <person name="Thomson T."/>
            <person name="Thoulutsang Y."/>
            <person name="Thoulutsang D."/>
            <person name="Topham K."/>
            <person name="Topping I."/>
            <person name="Tsamla T."/>
            <person name="Vassiliev H."/>
            <person name="Vo A."/>
            <person name="Wangchuk T."/>
            <person name="Wangdi T."/>
            <person name="Weiand M."/>
            <person name="Wilkinson J."/>
            <person name="Wilson A."/>
            <person name="Yadav S."/>
            <person name="Young G."/>
            <person name="Yu Q."/>
            <person name="Zembek L."/>
            <person name="Zhong D."/>
            <person name="Zimmer A."/>
            <person name="Zwirko Z."/>
            <person name="Jaffe D.B."/>
            <person name="Alvarez P."/>
            <person name="Brockman W."/>
            <person name="Butler J."/>
            <person name="Chin C."/>
            <person name="Gnerre S."/>
            <person name="Grabherr M."/>
            <person name="Kleber M."/>
            <person name="Mauceli E."/>
            <person name="MacCallum I."/>
        </authorList>
    </citation>
    <scope>NUCLEOTIDE SEQUENCE [LARGE SCALE GENOMIC DNA]</scope>
    <source>
        <strain evidence="4">Tucson 14030-0811.24</strain>
    </source>
</reference>
<proteinExistence type="predicted"/>
<accession>B4MSW1</accession>
<dbReference type="AlphaFoldDB" id="B4MSW1"/>
<feature type="domain" description="DUF4729" evidence="2">
    <location>
        <begin position="749"/>
        <end position="954"/>
    </location>
</feature>
<feature type="compositionally biased region" description="Gly residues" evidence="1">
    <location>
        <begin position="110"/>
        <end position="119"/>
    </location>
</feature>
<evidence type="ECO:0000313" key="4">
    <source>
        <dbReference type="Proteomes" id="UP000007798"/>
    </source>
</evidence>
<feature type="compositionally biased region" description="Basic and acidic residues" evidence="1">
    <location>
        <begin position="28"/>
        <end position="48"/>
    </location>
</feature>
<name>B4MSW1_DROWI</name>
<protein>
    <recommendedName>
        <fullName evidence="2">DUF4729 domain-containing protein</fullName>
    </recommendedName>
</protein>
<dbReference type="STRING" id="7260.B4MSW1"/>
<evidence type="ECO:0000313" key="3">
    <source>
        <dbReference type="EMBL" id="EDW75200.2"/>
    </source>
</evidence>
<feature type="region of interest" description="Disordered" evidence="1">
    <location>
        <begin position="440"/>
        <end position="480"/>
    </location>
</feature>
<evidence type="ECO:0000259" key="2">
    <source>
        <dbReference type="Pfam" id="PF15866"/>
    </source>
</evidence>
<dbReference type="eggNOG" id="ENOG502T90W">
    <property type="taxonomic scope" value="Eukaryota"/>
</dbReference>
<feature type="region of interest" description="Disordered" evidence="1">
    <location>
        <begin position="183"/>
        <end position="213"/>
    </location>
</feature>
<dbReference type="InterPro" id="IPR031732">
    <property type="entry name" value="DUF4729"/>
</dbReference>
<dbReference type="Pfam" id="PF15866">
    <property type="entry name" value="DUF4729"/>
    <property type="match status" value="1"/>
</dbReference>
<keyword evidence="4" id="KW-1185">Reference proteome</keyword>
<feature type="region of interest" description="Disordered" evidence="1">
    <location>
        <begin position="24"/>
        <end position="48"/>
    </location>
</feature>
<evidence type="ECO:0000256" key="1">
    <source>
        <dbReference type="SAM" id="MobiDB-lite"/>
    </source>
</evidence>
<dbReference type="InParanoid" id="B4MSW1"/>
<feature type="compositionally biased region" description="Basic and acidic residues" evidence="1">
    <location>
        <begin position="562"/>
        <end position="584"/>
    </location>
</feature>
<dbReference type="HOGENOM" id="CLU_288245_0_0_1"/>
<organism evidence="3 4">
    <name type="scientific">Drosophila willistoni</name>
    <name type="common">Fruit fly</name>
    <dbReference type="NCBI Taxonomy" id="7260"/>
    <lineage>
        <taxon>Eukaryota</taxon>
        <taxon>Metazoa</taxon>
        <taxon>Ecdysozoa</taxon>
        <taxon>Arthropoda</taxon>
        <taxon>Hexapoda</taxon>
        <taxon>Insecta</taxon>
        <taxon>Pterygota</taxon>
        <taxon>Neoptera</taxon>
        <taxon>Endopterygota</taxon>
        <taxon>Diptera</taxon>
        <taxon>Brachycera</taxon>
        <taxon>Muscomorpha</taxon>
        <taxon>Ephydroidea</taxon>
        <taxon>Drosophilidae</taxon>
        <taxon>Drosophila</taxon>
        <taxon>Sophophora</taxon>
    </lineage>
</organism>
<dbReference type="EMBL" id="CH963851">
    <property type="protein sequence ID" value="EDW75200.2"/>
    <property type="molecule type" value="Genomic_DNA"/>
</dbReference>
<feature type="region of interest" description="Disordered" evidence="1">
    <location>
        <begin position="557"/>
        <end position="608"/>
    </location>
</feature>
<dbReference type="OrthoDB" id="7736976at2759"/>
<gene>
    <name evidence="3" type="primary">Dwil\GK20045</name>
    <name evidence="3" type="ORF">Dwil_GK20045</name>
</gene>